<dbReference type="AlphaFoldDB" id="K6X4T8"/>
<evidence type="ECO:0000313" key="8">
    <source>
        <dbReference type="Proteomes" id="UP000008363"/>
    </source>
</evidence>
<keyword evidence="2" id="KW-0862">Zinc</keyword>
<keyword evidence="3" id="KW-0456">Lyase</keyword>
<dbReference type="STRING" id="1108045.GORHZ_245_00220"/>
<dbReference type="GO" id="GO:0046872">
    <property type="term" value="F:metal ion binding"/>
    <property type="evidence" value="ECO:0007669"/>
    <property type="project" value="UniProtKB-KW"/>
</dbReference>
<dbReference type="SUPFAM" id="SSF51556">
    <property type="entry name" value="Metallo-dependent hydrolases"/>
    <property type="match status" value="1"/>
</dbReference>
<evidence type="ECO:0000313" key="7">
    <source>
        <dbReference type="EMBL" id="GAB93784.1"/>
    </source>
</evidence>
<dbReference type="GO" id="GO:0019748">
    <property type="term" value="P:secondary metabolic process"/>
    <property type="evidence" value="ECO:0007669"/>
    <property type="project" value="TreeGrafter"/>
</dbReference>
<protein>
    <recommendedName>
        <fullName evidence="5">6-methylsalicylate decarboxylase</fullName>
        <ecNumber evidence="5">4.1.1.52</ecNumber>
    </recommendedName>
</protein>
<evidence type="ECO:0000256" key="5">
    <source>
        <dbReference type="ARBA" id="ARBA00038889"/>
    </source>
</evidence>
<proteinExistence type="predicted"/>
<dbReference type="GO" id="GO:0016787">
    <property type="term" value="F:hydrolase activity"/>
    <property type="evidence" value="ECO:0007669"/>
    <property type="project" value="UniProtKB-KW"/>
</dbReference>
<organism evidence="7 8">
    <name type="scientific">Gordonia rhizosphera NBRC 16068</name>
    <dbReference type="NCBI Taxonomy" id="1108045"/>
    <lineage>
        <taxon>Bacteria</taxon>
        <taxon>Bacillati</taxon>
        <taxon>Actinomycetota</taxon>
        <taxon>Actinomycetes</taxon>
        <taxon>Mycobacteriales</taxon>
        <taxon>Gordoniaceae</taxon>
        <taxon>Gordonia</taxon>
    </lineage>
</organism>
<dbReference type="GO" id="GO:0047596">
    <property type="term" value="F:6-methylsalicylate decarboxylase activity"/>
    <property type="evidence" value="ECO:0007669"/>
    <property type="project" value="UniProtKB-EC"/>
</dbReference>
<dbReference type="Gene3D" id="3.20.20.140">
    <property type="entry name" value="Metal-dependent hydrolases"/>
    <property type="match status" value="1"/>
</dbReference>
<keyword evidence="1" id="KW-0479">Metal-binding</keyword>
<dbReference type="RefSeq" id="WP_006339351.1">
    <property type="nucleotide sequence ID" value="NZ_BAHC01000245.1"/>
</dbReference>
<dbReference type="InterPro" id="IPR032466">
    <property type="entry name" value="Metal_Hydrolase"/>
</dbReference>
<dbReference type="InterPro" id="IPR032465">
    <property type="entry name" value="ACMSD"/>
</dbReference>
<sequence length="313" mass="33505">MPEGLVDVHAHVVPDWYVEAAKAAGHTTPDAMPAWPDWSADAHLEMMDQIGIDRSILSISSPGVHFGDDAVAAELAGEVNGFLAHLAGVHAARFGFFAALPLPDVGAAIAEARRTATVAGRCGVGIESNAHGLYLGDPTLEPLWEELSAQRAVVFVHPTAPPSFDPALTGFPAPLLEYLFDTTRTIVHLAMAGVIVRHPEIRFVVPHCGSVLPAILSRTDLFRLAGLVHSVEGDLGWDRLWFDLAGAPIPDQLGAFTRRFGTDHLLYGSDFCFTPAFAVDLLAKQLDAEWPDAGQSWREVVAENAAALLSENG</sequence>
<name>K6X4T8_9ACTN</name>
<dbReference type="Pfam" id="PF04909">
    <property type="entry name" value="Amidohydro_2"/>
    <property type="match status" value="1"/>
</dbReference>
<dbReference type="InterPro" id="IPR006680">
    <property type="entry name" value="Amidohydro-rel"/>
</dbReference>
<dbReference type="eggNOG" id="COG2159">
    <property type="taxonomic scope" value="Bacteria"/>
</dbReference>
<dbReference type="Proteomes" id="UP000008363">
    <property type="component" value="Unassembled WGS sequence"/>
</dbReference>
<dbReference type="PANTHER" id="PTHR21240:SF29">
    <property type="entry name" value="AMIDOHYDROLASE-RELATED DOMAIN-CONTAINING PROTEIN"/>
    <property type="match status" value="1"/>
</dbReference>
<comment type="catalytic activity">
    <reaction evidence="4">
        <text>6-methylsalicylate + H(+) = 3-methylphenol + CO2</text>
        <dbReference type="Rhea" id="RHEA:23112"/>
        <dbReference type="ChEBI" id="CHEBI:15378"/>
        <dbReference type="ChEBI" id="CHEBI:16526"/>
        <dbReference type="ChEBI" id="CHEBI:17231"/>
        <dbReference type="ChEBI" id="CHEBI:36658"/>
        <dbReference type="EC" id="4.1.1.52"/>
    </reaction>
    <physiologicalReaction direction="left-to-right" evidence="4">
        <dbReference type="Rhea" id="RHEA:23113"/>
    </physiologicalReaction>
</comment>
<comment type="caution">
    <text evidence="7">The sequence shown here is derived from an EMBL/GenBank/DDBJ whole genome shotgun (WGS) entry which is preliminary data.</text>
</comment>
<dbReference type="EC" id="4.1.1.52" evidence="5"/>
<reference evidence="7 8" key="1">
    <citation type="submission" date="2012-08" db="EMBL/GenBank/DDBJ databases">
        <title>Whole genome shotgun sequence of Gordonia rhizosphera NBRC 16068.</title>
        <authorList>
            <person name="Takarada H."/>
            <person name="Isaki S."/>
            <person name="Hosoyama A."/>
            <person name="Tsuchikane K."/>
            <person name="Katsumata H."/>
            <person name="Baba S."/>
            <person name="Ohji S."/>
            <person name="Yamazaki S."/>
            <person name="Fujita N."/>
        </authorList>
    </citation>
    <scope>NUCLEOTIDE SEQUENCE [LARGE SCALE GENOMIC DNA]</scope>
    <source>
        <strain evidence="7 8">NBRC 16068</strain>
    </source>
</reference>
<evidence type="ECO:0000256" key="1">
    <source>
        <dbReference type="ARBA" id="ARBA00022723"/>
    </source>
</evidence>
<evidence type="ECO:0000256" key="2">
    <source>
        <dbReference type="ARBA" id="ARBA00022833"/>
    </source>
</evidence>
<dbReference type="GO" id="GO:0005829">
    <property type="term" value="C:cytosol"/>
    <property type="evidence" value="ECO:0007669"/>
    <property type="project" value="TreeGrafter"/>
</dbReference>
<evidence type="ECO:0000256" key="4">
    <source>
        <dbReference type="ARBA" id="ARBA00036832"/>
    </source>
</evidence>
<keyword evidence="8" id="KW-1185">Reference proteome</keyword>
<keyword evidence="7" id="KW-0378">Hydrolase</keyword>
<evidence type="ECO:0000256" key="3">
    <source>
        <dbReference type="ARBA" id="ARBA00023239"/>
    </source>
</evidence>
<accession>K6X4T8</accession>
<feature type="domain" description="Amidohydrolase-related" evidence="6">
    <location>
        <begin position="6"/>
        <end position="309"/>
    </location>
</feature>
<gene>
    <name evidence="7" type="ORF">GORHZ_245_00220</name>
</gene>
<dbReference type="EMBL" id="BAHC01000245">
    <property type="protein sequence ID" value="GAB93784.1"/>
    <property type="molecule type" value="Genomic_DNA"/>
</dbReference>
<dbReference type="PANTHER" id="PTHR21240">
    <property type="entry name" value="2-AMINO-3-CARBOXYLMUCONATE-6-SEMIALDEHYDE DECARBOXYLASE"/>
    <property type="match status" value="1"/>
</dbReference>
<evidence type="ECO:0000259" key="6">
    <source>
        <dbReference type="Pfam" id="PF04909"/>
    </source>
</evidence>